<evidence type="ECO:0000313" key="4">
    <source>
        <dbReference type="Proteomes" id="UP000290870"/>
    </source>
</evidence>
<organism evidence="3 4">
    <name type="scientific">Arcobacter cloacae</name>
    <dbReference type="NCBI Taxonomy" id="1054034"/>
    <lineage>
        <taxon>Bacteria</taxon>
        <taxon>Pseudomonadati</taxon>
        <taxon>Campylobacterota</taxon>
        <taxon>Epsilonproteobacteria</taxon>
        <taxon>Campylobacterales</taxon>
        <taxon>Arcobacteraceae</taxon>
        <taxon>Arcobacter</taxon>
    </lineage>
</organism>
<gene>
    <name evidence="3" type="ORF">CRU90_01925</name>
</gene>
<evidence type="ECO:0000259" key="2">
    <source>
        <dbReference type="Pfam" id="PF10088"/>
    </source>
</evidence>
<proteinExistence type="predicted"/>
<dbReference type="OrthoDB" id="9815945at2"/>
<comment type="caution">
    <text evidence="3">The sequence shown here is derived from an EMBL/GenBank/DDBJ whole genome shotgun (WGS) entry which is preliminary data.</text>
</comment>
<protein>
    <recommendedName>
        <fullName evidence="2">DUF2326 domain-containing protein</fullName>
    </recommendedName>
</protein>
<keyword evidence="1" id="KW-0175">Coiled coil</keyword>
<dbReference type="Gene3D" id="3.40.50.300">
    <property type="entry name" value="P-loop containing nucleotide triphosphate hydrolases"/>
    <property type="match status" value="1"/>
</dbReference>
<evidence type="ECO:0000313" key="3">
    <source>
        <dbReference type="EMBL" id="RXJ85359.1"/>
    </source>
</evidence>
<dbReference type="InterPro" id="IPR018760">
    <property type="entry name" value="DUF2326"/>
</dbReference>
<feature type="domain" description="DUF2326" evidence="2">
    <location>
        <begin position="416"/>
        <end position="528"/>
    </location>
</feature>
<name>A0A4Q0ZG20_9BACT</name>
<sequence length="536" mass="62960">MLVEIKSDIFREKEIKFHSGLNIILGDEKASNSIGKSNLLLIIDFIFGGNTYISHSKDVLEQLGEHSFYFCFEFEKEYKFKRDTEKSTIIFMCDNNYNLTGKTITIEDFTKFLQEKYIVNYSHTTFRDLVGTYSRIWGKNNYNIHKPLKTYENDAKENIGIDNLIKLFNRYDELNKINESLKKDTDSKKTLDGMYKNNYVSTITKKEFNKNNQEIEVIKNTIEDIQNNILKYVLNVQEIINKEVLNLKSEKNRLLLIKNNYDNQLLRINNNLKSEVNLNSKHLEKLQEFFPNSNIQEINKIEEFHTKIKKILSSEIENSKKIIEAEISNVEEEIKIIDIKIAKHFENDSNPKQIIEKVYDLTLQLNNLENTNKFYQEKENKKNSIKLMKINLLEKLNSITVQIENEINIKMLEINEKIYLNDSSPILSIKDHKYLLDKPNDRGTGTGEANLIIFDLAIFDLTNLPLLIHDTVVFKNIGIDTMESLISLYNQNSKQIFISLDEHKKYKNILTILEDKKVIKLDTNNTLFTKIWKDKK</sequence>
<dbReference type="Pfam" id="PF10088">
    <property type="entry name" value="DUF2326"/>
    <property type="match status" value="1"/>
</dbReference>
<dbReference type="InterPro" id="IPR027417">
    <property type="entry name" value="P-loop_NTPase"/>
</dbReference>
<feature type="coiled-coil region" evidence="1">
    <location>
        <begin position="313"/>
        <end position="378"/>
    </location>
</feature>
<dbReference type="EMBL" id="PDJZ01000002">
    <property type="protein sequence ID" value="RXJ85359.1"/>
    <property type="molecule type" value="Genomic_DNA"/>
</dbReference>
<dbReference type="Proteomes" id="UP000290870">
    <property type="component" value="Unassembled WGS sequence"/>
</dbReference>
<dbReference type="AlphaFoldDB" id="A0A4Q0ZG20"/>
<evidence type="ECO:0000256" key="1">
    <source>
        <dbReference type="SAM" id="Coils"/>
    </source>
</evidence>
<accession>A0A4Q0ZG20</accession>
<reference evidence="3 4" key="1">
    <citation type="submission" date="2017-10" db="EMBL/GenBank/DDBJ databases">
        <title>Genomics of the genus Arcobacter.</title>
        <authorList>
            <person name="Perez-Cataluna A."/>
            <person name="Figueras M.J."/>
        </authorList>
    </citation>
    <scope>NUCLEOTIDE SEQUENCE [LARGE SCALE GENOMIC DNA]</scope>
    <source>
        <strain evidence="3 4">F26</strain>
    </source>
</reference>
<dbReference type="RefSeq" id="WP_128985583.1">
    <property type="nucleotide sequence ID" value="NZ_PDJZ01000002.1"/>
</dbReference>